<reference evidence="3 5" key="2">
    <citation type="submission" date="2018-07" db="EMBL/GenBank/DDBJ databases">
        <title>Draft Genome Assemblies for Five Robust Yarrowia lipolytica Strains Exhibiting High Lipid Production and Pentose Sugar Utilization and Sugar Alcohol Secretion from Undetoxified Lignocellulosic Biomass Hydrolysates.</title>
        <authorList>
            <consortium name="DOE Joint Genome Institute"/>
            <person name="Walker C."/>
            <person name="Ryu S."/>
            <person name="Na H."/>
            <person name="Zane M."/>
            <person name="LaButti K."/>
            <person name="Lipzen A."/>
            <person name="Haridas S."/>
            <person name="Barry K."/>
            <person name="Grigoriev I.V."/>
            <person name="Quarterman J."/>
            <person name="Slininger P."/>
            <person name="Dien B."/>
            <person name="Trinh C.T."/>
        </authorList>
    </citation>
    <scope>NUCLEOTIDE SEQUENCE [LARGE SCALE GENOMIC DNA]</scope>
    <source>
        <strain evidence="3 5">YB392</strain>
    </source>
</reference>
<feature type="compositionally biased region" description="Acidic residues" evidence="1">
    <location>
        <begin position="327"/>
        <end position="336"/>
    </location>
</feature>
<feature type="compositionally biased region" description="Acidic residues" evidence="1">
    <location>
        <begin position="717"/>
        <end position="732"/>
    </location>
</feature>
<feature type="compositionally biased region" description="Low complexity" evidence="1">
    <location>
        <begin position="665"/>
        <end position="682"/>
    </location>
</feature>
<feature type="compositionally biased region" description="Acidic residues" evidence="1">
    <location>
        <begin position="692"/>
        <end position="704"/>
    </location>
</feature>
<dbReference type="KEGG" id="yli:2908261"/>
<organism evidence="2 4">
    <name type="scientific">Yarrowia lipolytica</name>
    <name type="common">Candida lipolytica</name>
    <dbReference type="NCBI Taxonomy" id="4952"/>
    <lineage>
        <taxon>Eukaryota</taxon>
        <taxon>Fungi</taxon>
        <taxon>Dikarya</taxon>
        <taxon>Ascomycota</taxon>
        <taxon>Saccharomycotina</taxon>
        <taxon>Dipodascomycetes</taxon>
        <taxon>Dipodascales</taxon>
        <taxon>Dipodascales incertae sedis</taxon>
        <taxon>Yarrowia</taxon>
    </lineage>
</organism>
<dbReference type="Proteomes" id="UP000256601">
    <property type="component" value="Unassembled WGS sequence"/>
</dbReference>
<evidence type="ECO:0000313" key="2">
    <source>
        <dbReference type="EMBL" id="AOW07017.1"/>
    </source>
</evidence>
<dbReference type="AlphaFoldDB" id="A0A1H6PLI9"/>
<feature type="compositionally biased region" description="Acidic residues" evidence="1">
    <location>
        <begin position="651"/>
        <end position="664"/>
    </location>
</feature>
<evidence type="ECO:0000256" key="1">
    <source>
        <dbReference type="SAM" id="MobiDB-lite"/>
    </source>
</evidence>
<feature type="compositionally biased region" description="Basic and acidic residues" evidence="1">
    <location>
        <begin position="600"/>
        <end position="610"/>
    </location>
</feature>
<sequence length="732" mass="83359">MAKSADKVEKPWETASEPQSSQTAQRKRKPAAKTTCSPCRTTRLALRALFWYAVFLLYWKCPYGSELNTNSPALCGPLHCGIQRIEPVVKPYYDTYAEPYVMLARPYCTKTVELNNNYVVPAGQRVGRAARAVYNRFLAPHVDTACAKAEELYDTHAKEHHQVVTQHYNHVMQYANQQYERARIISLTVYMNHVQPVLVKLEPHCDRAVRYLHSHVCPRAKAYSLQLYYHIESVISRGYAVITPKIQEVWDKNVEPQLVKIRERVSLYRHKSQTIVSTAGTVIIGVENPTDTAAEVSSSVSTSVDTTSETSAADTLLATPVEELEETATATEDADEEKITPFKWPGAPEEKDPAESALQYWKKKVTKQLEEAQLSLNEEVNAEKARLLRLLEPQFTEKLQHLSDVAQSAYITIDKVVADIIPHRFRKEFNAKYGPVAERKKAAEEEGIEDEYDEDIVGTQIRVEPSDVQATFKTQADLLREGAMDVRELASELAQTVIDRTEKVRLNTLEVLDEFAEFALKELAKTVVNTESFSHWKEYKQVKDSIIDAKERMEKSEIPMEDVNGYLREVQETANHLAREAAQALNGLRSKSDFYFQERHRMEDSERVAKGETLSDETPEGVEFYEPTAEEIAEEAAAEKKQRAKAPFVEYDIEEEEGEEEEEGSTSTYTMTQTQTRVVTVSTDEKPVATPEPEEEAEVEEEVEDKTVKKTASSYGDFDEEDYEDEEDEYDY</sequence>
<accession>A0A1H6PLI9</accession>
<dbReference type="EMBL" id="CP017558">
    <property type="protein sequence ID" value="AOW07017.1"/>
    <property type="molecule type" value="Genomic_DNA"/>
</dbReference>
<feature type="region of interest" description="Disordered" evidence="1">
    <location>
        <begin position="600"/>
        <end position="732"/>
    </location>
</feature>
<dbReference type="EMBL" id="KZ858958">
    <property type="protein sequence ID" value="RDW27878.1"/>
    <property type="molecule type" value="Genomic_DNA"/>
</dbReference>
<dbReference type="PANTHER" id="PTHR23242">
    <property type="entry name" value="TRANSCRIPTION FACTOR HOXA13"/>
    <property type="match status" value="1"/>
</dbReference>
<evidence type="ECO:0000313" key="4">
    <source>
        <dbReference type="Proteomes" id="UP000182444"/>
    </source>
</evidence>
<gene>
    <name evidence="3" type="ORF">B0I71DRAFT_13007</name>
    <name evidence="2" type="ORF">YALI1_F15692g</name>
</gene>
<dbReference type="Proteomes" id="UP000182444">
    <property type="component" value="Chromosome 1F"/>
</dbReference>
<dbReference type="PANTHER" id="PTHR23242:SF9">
    <property type="entry name" value="TRANSCRIPTION FACTOR HOXA13"/>
    <property type="match status" value="1"/>
</dbReference>
<reference evidence="2 4" key="1">
    <citation type="journal article" date="2016" name="PLoS ONE">
        <title>Sequence Assembly of Yarrowia lipolytica Strain W29/CLIB89 Shows Transposable Element Diversity.</title>
        <authorList>
            <person name="Magnan C."/>
            <person name="Yu J."/>
            <person name="Chang I."/>
            <person name="Jahn E."/>
            <person name="Kanomata Y."/>
            <person name="Wu J."/>
            <person name="Zeller M."/>
            <person name="Oakes M."/>
            <person name="Baldi P."/>
            <person name="Sandmeyer S."/>
        </authorList>
    </citation>
    <scope>NUCLEOTIDE SEQUENCE [LARGE SCALE GENOMIC DNA]</scope>
    <source>
        <strain evidence="2">CLIB89</strain>
        <strain evidence="4">CLIB89(W29)</strain>
    </source>
</reference>
<feature type="region of interest" description="Disordered" evidence="1">
    <location>
        <begin position="1"/>
        <end position="32"/>
    </location>
</feature>
<evidence type="ECO:0000313" key="3">
    <source>
        <dbReference type="EMBL" id="RDW27878.1"/>
    </source>
</evidence>
<proteinExistence type="predicted"/>
<dbReference type="GeneID" id="2908261"/>
<dbReference type="VEuPathDB" id="FungiDB:YALI1_F15692g"/>
<dbReference type="RefSeq" id="XP_505305.1">
    <property type="nucleotide sequence ID" value="XM_505305.1"/>
</dbReference>
<name>A0A1H6PLI9_YARLL</name>
<protein>
    <submittedName>
        <fullName evidence="2">Uncharacterized protein</fullName>
    </submittedName>
</protein>
<dbReference type="OrthoDB" id="3260408at2759"/>
<dbReference type="OMA" id="LRTWQQK"/>
<feature type="region of interest" description="Disordered" evidence="1">
    <location>
        <begin position="327"/>
        <end position="351"/>
    </location>
</feature>
<evidence type="ECO:0000313" key="5">
    <source>
        <dbReference type="Proteomes" id="UP000256601"/>
    </source>
</evidence>
<dbReference type="VEuPathDB" id="FungiDB:YALI0_F11847g"/>
<dbReference type="eggNOG" id="ENOG502SGAD">
    <property type="taxonomic scope" value="Eukaryota"/>
</dbReference>
<feature type="compositionally biased region" description="Basic and acidic residues" evidence="1">
    <location>
        <begin position="1"/>
        <end position="12"/>
    </location>
</feature>